<name>A0ABD7RQ54_ECTME</name>
<gene>
    <name evidence="1" type="ORF">EQ836_22390</name>
</gene>
<dbReference type="CDD" id="cd21631">
    <property type="entry name" value="RHH_CopG_NikR-like"/>
    <property type="match status" value="1"/>
</dbReference>
<comment type="caution">
    <text evidence="1">The sequence shown here is derived from an EMBL/GenBank/DDBJ whole genome shotgun (WGS) entry which is preliminary data.</text>
</comment>
<proteinExistence type="predicted"/>
<accession>A0ABD7RQ54</accession>
<organism evidence="1 2">
    <name type="scientific">Ectopseudomonas mendocina</name>
    <name type="common">Pseudomonas mendocina</name>
    <dbReference type="NCBI Taxonomy" id="300"/>
    <lineage>
        <taxon>Bacteria</taxon>
        <taxon>Pseudomonadati</taxon>
        <taxon>Pseudomonadota</taxon>
        <taxon>Gammaproteobacteria</taxon>
        <taxon>Pseudomonadales</taxon>
        <taxon>Pseudomonadaceae</taxon>
        <taxon>Ectopseudomonas</taxon>
    </lineage>
</organism>
<reference evidence="1 2" key="1">
    <citation type="submission" date="2019-01" db="EMBL/GenBank/DDBJ databases">
        <title>Whole genome shotgun sequencing of Pseudomonas spp. isolated by its ability to degrade furfural.</title>
        <authorList>
            <person name="Donoso R."/>
            <person name="Farkas C."/>
            <person name="Villegas P."/>
            <person name="Gonzales-Toro F."/>
            <person name="Guajardo-Parra M."/>
            <person name="Araya-Nail M."/>
            <person name="Morgante V."/>
            <person name="Perez-Pantoja D."/>
        </authorList>
    </citation>
    <scope>NUCLEOTIDE SEQUENCE [LARGE SCALE GENOMIC DNA]</scope>
    <source>
        <strain evidence="1 2">VN231</strain>
    </source>
</reference>
<dbReference type="InterPro" id="IPR010985">
    <property type="entry name" value="Ribbon_hlx_hlx"/>
</dbReference>
<evidence type="ECO:0000313" key="2">
    <source>
        <dbReference type="Proteomes" id="UP000317327"/>
    </source>
</evidence>
<dbReference type="AlphaFoldDB" id="A0ABD7RQ54"/>
<dbReference type="SUPFAM" id="SSF47598">
    <property type="entry name" value="Ribbon-helix-helix"/>
    <property type="match status" value="1"/>
</dbReference>
<dbReference type="RefSeq" id="WP_143502863.1">
    <property type="nucleotide sequence ID" value="NZ_SCFV01000013.1"/>
</dbReference>
<dbReference type="InterPro" id="IPR013321">
    <property type="entry name" value="Arc_rbn_hlx_hlx"/>
</dbReference>
<dbReference type="Gene3D" id="1.10.1220.10">
    <property type="entry name" value="Met repressor-like"/>
    <property type="match status" value="1"/>
</dbReference>
<evidence type="ECO:0000313" key="1">
    <source>
        <dbReference type="EMBL" id="TRO12286.1"/>
    </source>
</evidence>
<dbReference type="Proteomes" id="UP000317327">
    <property type="component" value="Unassembled WGS sequence"/>
</dbReference>
<protein>
    <submittedName>
        <fullName evidence="1">CopG family transcriptional regulator</fullName>
    </submittedName>
</protein>
<dbReference type="EMBL" id="SCFV01000013">
    <property type="protein sequence ID" value="TRO12286.1"/>
    <property type="molecule type" value="Genomic_DNA"/>
</dbReference>
<sequence length="155" mass="17395">MLSVRLNTELERQLEFLAMTSGLSKNQLVTAAIEQYLKLQDLGTIPLEQQVQEASYATSLHARKLQEAECQNAVMTANWARSGGIWSAKPNPSGEVTGAIYGRNLVIGYSWSQDDKVIVISKHLPPNPYTGADAYSYNLTSFEDWKKYMQQYNLS</sequence>